<feature type="domain" description="DUF202" evidence="7">
    <location>
        <begin position="13"/>
        <end position="80"/>
    </location>
</feature>
<accession>A0A177IBG9</accession>
<feature type="transmembrane region" description="Helical" evidence="6">
    <location>
        <begin position="50"/>
        <end position="72"/>
    </location>
</feature>
<evidence type="ECO:0000256" key="6">
    <source>
        <dbReference type="SAM" id="Phobius"/>
    </source>
</evidence>
<evidence type="ECO:0000256" key="2">
    <source>
        <dbReference type="ARBA" id="ARBA00022475"/>
    </source>
</evidence>
<organism evidence="8 9">
    <name type="scientific">Corynebacterium stationis</name>
    <dbReference type="NCBI Taxonomy" id="1705"/>
    <lineage>
        <taxon>Bacteria</taxon>
        <taxon>Bacillati</taxon>
        <taxon>Actinomycetota</taxon>
        <taxon>Actinomycetes</taxon>
        <taxon>Mycobacteriales</taxon>
        <taxon>Corynebacteriaceae</taxon>
        <taxon>Corynebacterium</taxon>
    </lineage>
</organism>
<evidence type="ECO:0000313" key="9">
    <source>
        <dbReference type="Proteomes" id="UP000076947"/>
    </source>
</evidence>
<dbReference type="Proteomes" id="UP000076947">
    <property type="component" value="Unassembled WGS sequence"/>
</dbReference>
<dbReference type="Pfam" id="PF02656">
    <property type="entry name" value="DUF202"/>
    <property type="match status" value="1"/>
</dbReference>
<dbReference type="GO" id="GO:0005886">
    <property type="term" value="C:plasma membrane"/>
    <property type="evidence" value="ECO:0007669"/>
    <property type="project" value="UniProtKB-SubCell"/>
</dbReference>
<sequence>MKFWEEGEDPDPRFTLANERTFLAWIRSSLAFLAGGIAIEIFNIEGIPAWINSTVSFVVIVTAALVAVGAAFRWAKVERAMRTGKPMPAPRLVPVLSAAAAIGCVFGLVVILL</sequence>
<dbReference type="InterPro" id="IPR052053">
    <property type="entry name" value="IM_YidH-like"/>
</dbReference>
<dbReference type="PANTHER" id="PTHR34187">
    <property type="entry name" value="FGR18P"/>
    <property type="match status" value="1"/>
</dbReference>
<evidence type="ECO:0000259" key="7">
    <source>
        <dbReference type="Pfam" id="PF02656"/>
    </source>
</evidence>
<keyword evidence="4 6" id="KW-1133">Transmembrane helix</keyword>
<reference evidence="9" key="1">
    <citation type="submission" date="2016-02" db="EMBL/GenBank/DDBJ databases">
        <authorList>
            <person name="Kaur G."/>
            <person name="Nair G.R."/>
            <person name="Mayilraj S."/>
        </authorList>
    </citation>
    <scope>NUCLEOTIDE SEQUENCE [LARGE SCALE GENOMIC DNA]</scope>
    <source>
        <strain evidence="9">GA-15</strain>
    </source>
</reference>
<keyword evidence="3 6" id="KW-0812">Transmembrane</keyword>
<dbReference type="STRING" id="1705.CA21670_03025"/>
<feature type="transmembrane region" description="Helical" evidence="6">
    <location>
        <begin position="22"/>
        <end position="44"/>
    </location>
</feature>
<comment type="caution">
    <text evidence="8">The sequence shown here is derived from an EMBL/GenBank/DDBJ whole genome shotgun (WGS) entry which is preliminary data.</text>
</comment>
<dbReference type="RefSeq" id="WP_066840484.1">
    <property type="nucleotide sequence ID" value="NZ_DUQC01000267.1"/>
</dbReference>
<evidence type="ECO:0000256" key="1">
    <source>
        <dbReference type="ARBA" id="ARBA00004651"/>
    </source>
</evidence>
<protein>
    <recommendedName>
        <fullName evidence="7">DUF202 domain-containing protein</fullName>
    </recommendedName>
</protein>
<keyword evidence="2" id="KW-1003">Cell membrane</keyword>
<dbReference type="AlphaFoldDB" id="A0A177IBG9"/>
<dbReference type="OrthoDB" id="582337at2"/>
<name>A0A177IBG9_9CORY</name>
<evidence type="ECO:0000256" key="4">
    <source>
        <dbReference type="ARBA" id="ARBA00022989"/>
    </source>
</evidence>
<dbReference type="InterPro" id="IPR003807">
    <property type="entry name" value="DUF202"/>
</dbReference>
<gene>
    <name evidence="8" type="ORF">AYJ05_01515</name>
</gene>
<proteinExistence type="predicted"/>
<keyword evidence="5 6" id="KW-0472">Membrane</keyword>
<evidence type="ECO:0000256" key="5">
    <source>
        <dbReference type="ARBA" id="ARBA00023136"/>
    </source>
</evidence>
<keyword evidence="9" id="KW-1185">Reference proteome</keyword>
<dbReference type="EMBL" id="LSTQ01000024">
    <property type="protein sequence ID" value="OAH26143.1"/>
    <property type="molecule type" value="Genomic_DNA"/>
</dbReference>
<comment type="subcellular location">
    <subcellularLocation>
        <location evidence="1">Cell membrane</location>
        <topology evidence="1">Multi-pass membrane protein</topology>
    </subcellularLocation>
</comment>
<evidence type="ECO:0000313" key="8">
    <source>
        <dbReference type="EMBL" id="OAH26143.1"/>
    </source>
</evidence>
<evidence type="ECO:0000256" key="3">
    <source>
        <dbReference type="ARBA" id="ARBA00022692"/>
    </source>
</evidence>
<dbReference type="PANTHER" id="PTHR34187:SF2">
    <property type="entry name" value="DUF202 DOMAIN-CONTAINING PROTEIN"/>
    <property type="match status" value="1"/>
</dbReference>
<feature type="transmembrane region" description="Helical" evidence="6">
    <location>
        <begin position="92"/>
        <end position="112"/>
    </location>
</feature>